<dbReference type="InterPro" id="IPR036927">
    <property type="entry name" value="Cyt_c_oxase-like_su1_sf"/>
</dbReference>
<dbReference type="SUPFAM" id="SSF81442">
    <property type="entry name" value="Cytochrome c oxidase subunit I-like"/>
    <property type="match status" value="1"/>
</dbReference>
<accession>A0A653DQP8</accession>
<proteinExistence type="predicted"/>
<name>A0A653DQP8_CALMS</name>
<organism evidence="1 2">
    <name type="scientific">Callosobruchus maculatus</name>
    <name type="common">Southern cowpea weevil</name>
    <name type="synonym">Pulse bruchid</name>
    <dbReference type="NCBI Taxonomy" id="64391"/>
    <lineage>
        <taxon>Eukaryota</taxon>
        <taxon>Metazoa</taxon>
        <taxon>Ecdysozoa</taxon>
        <taxon>Arthropoda</taxon>
        <taxon>Hexapoda</taxon>
        <taxon>Insecta</taxon>
        <taxon>Pterygota</taxon>
        <taxon>Neoptera</taxon>
        <taxon>Endopterygota</taxon>
        <taxon>Coleoptera</taxon>
        <taxon>Polyphaga</taxon>
        <taxon>Cucujiformia</taxon>
        <taxon>Chrysomeloidea</taxon>
        <taxon>Chrysomelidae</taxon>
        <taxon>Bruchinae</taxon>
        <taxon>Bruchini</taxon>
        <taxon>Callosobruchus</taxon>
    </lineage>
</organism>
<protein>
    <submittedName>
        <fullName evidence="1">Uncharacterized protein</fullName>
    </submittedName>
</protein>
<evidence type="ECO:0000313" key="1">
    <source>
        <dbReference type="EMBL" id="VEN62345.1"/>
    </source>
</evidence>
<evidence type="ECO:0000313" key="2">
    <source>
        <dbReference type="Proteomes" id="UP000410492"/>
    </source>
</evidence>
<dbReference type="AlphaFoldDB" id="A0A653DQP8"/>
<gene>
    <name evidence="1" type="ORF">CALMAC_LOCUS19476</name>
</gene>
<reference evidence="1 2" key="1">
    <citation type="submission" date="2019-01" db="EMBL/GenBank/DDBJ databases">
        <authorList>
            <person name="Sayadi A."/>
        </authorList>
    </citation>
    <scope>NUCLEOTIDE SEQUENCE [LARGE SCALE GENOMIC DNA]</scope>
</reference>
<dbReference type="EMBL" id="CAACVG010013777">
    <property type="protein sequence ID" value="VEN62345.1"/>
    <property type="molecule type" value="Genomic_DNA"/>
</dbReference>
<sequence>MIGGSVKLIGTLIPGAPDMVFPRIKNIRCSLLPHSLLLLLLRRLVEKGAGTVLGEAITILLTYVLHFSIQEEGEPYSLSTLILILWTARSLYFNFT</sequence>
<feature type="non-terminal residue" evidence="1">
    <location>
        <position position="96"/>
    </location>
</feature>
<dbReference type="Proteomes" id="UP000410492">
    <property type="component" value="Unassembled WGS sequence"/>
</dbReference>
<keyword evidence="2" id="KW-1185">Reference proteome</keyword>